<feature type="region of interest" description="Disordered" evidence="1">
    <location>
        <begin position="280"/>
        <end position="339"/>
    </location>
</feature>
<feature type="transmembrane region" description="Helical" evidence="2">
    <location>
        <begin position="6"/>
        <end position="25"/>
    </location>
</feature>
<dbReference type="EMBL" id="SGPM01000202">
    <property type="protein sequence ID" value="THH28100.1"/>
    <property type="molecule type" value="Genomic_DNA"/>
</dbReference>
<reference evidence="3 4" key="1">
    <citation type="submission" date="2019-02" db="EMBL/GenBank/DDBJ databases">
        <title>Genome sequencing of the rare red list fungi Antrodiella citrinella (Flaviporus citrinellus).</title>
        <authorList>
            <person name="Buettner E."/>
            <person name="Kellner H."/>
        </authorList>
    </citation>
    <scope>NUCLEOTIDE SEQUENCE [LARGE SCALE GENOMIC DNA]</scope>
    <source>
        <strain evidence="3 4">DSM 108506</strain>
    </source>
</reference>
<protein>
    <submittedName>
        <fullName evidence="3">Uncharacterized protein</fullName>
    </submittedName>
</protein>
<feature type="compositionally biased region" description="Polar residues" evidence="1">
    <location>
        <begin position="313"/>
        <end position="322"/>
    </location>
</feature>
<feature type="transmembrane region" description="Helical" evidence="2">
    <location>
        <begin position="147"/>
        <end position="170"/>
    </location>
</feature>
<keyword evidence="2" id="KW-1133">Transmembrane helix</keyword>
<accession>A0A4S4MXG2</accession>
<gene>
    <name evidence="3" type="ORF">EUX98_g6080</name>
</gene>
<feature type="transmembrane region" description="Helical" evidence="2">
    <location>
        <begin position="77"/>
        <end position="96"/>
    </location>
</feature>
<evidence type="ECO:0000256" key="1">
    <source>
        <dbReference type="SAM" id="MobiDB-lite"/>
    </source>
</evidence>
<evidence type="ECO:0000313" key="4">
    <source>
        <dbReference type="Proteomes" id="UP000308730"/>
    </source>
</evidence>
<keyword evidence="2" id="KW-0472">Membrane</keyword>
<organism evidence="3 4">
    <name type="scientific">Antrodiella citrinella</name>
    <dbReference type="NCBI Taxonomy" id="2447956"/>
    <lineage>
        <taxon>Eukaryota</taxon>
        <taxon>Fungi</taxon>
        <taxon>Dikarya</taxon>
        <taxon>Basidiomycota</taxon>
        <taxon>Agaricomycotina</taxon>
        <taxon>Agaricomycetes</taxon>
        <taxon>Polyporales</taxon>
        <taxon>Steccherinaceae</taxon>
        <taxon>Antrodiella</taxon>
    </lineage>
</organism>
<evidence type="ECO:0000256" key="2">
    <source>
        <dbReference type="SAM" id="Phobius"/>
    </source>
</evidence>
<dbReference type="Proteomes" id="UP000308730">
    <property type="component" value="Unassembled WGS sequence"/>
</dbReference>
<name>A0A4S4MXG2_9APHY</name>
<feature type="transmembrane region" description="Helical" evidence="2">
    <location>
        <begin position="37"/>
        <end position="57"/>
    </location>
</feature>
<dbReference type="OrthoDB" id="2637653at2759"/>
<keyword evidence="2" id="KW-0812">Transmembrane</keyword>
<proteinExistence type="predicted"/>
<sequence>MSQWIILEGISAVVLEISTEVILVLRIRAMYEGNRRLVQILFGLLAVEAVVMIIGVGTSIPTILHGPKFAPVIPGQMVAYSIASILYETLLFYLVIRKFVKTRLEGQILGRTKNSLLTVLVRDSMWAFAAIFVVMIVNTFLFTLTPSTLGCVGFPWILSMLGAVGPRLILNIRSEHARATGKDTSLHTSDMHMHTTAMTVMHLTSNSNLKSSASNTFSNFTSAASRPSFMSASASSPYPYSRTVSTALSSTAVMSPQSHTMNLSSEDDEEMYIPYTGPRLWTKPDSHPANDTKPLPPIPLGEDVEVDEETGLIVSTSPTGSPMSPDPHRIENPERGSWP</sequence>
<keyword evidence="4" id="KW-1185">Reference proteome</keyword>
<evidence type="ECO:0000313" key="3">
    <source>
        <dbReference type="EMBL" id="THH28100.1"/>
    </source>
</evidence>
<comment type="caution">
    <text evidence="3">The sequence shown here is derived from an EMBL/GenBank/DDBJ whole genome shotgun (WGS) entry which is preliminary data.</text>
</comment>
<dbReference type="AlphaFoldDB" id="A0A4S4MXG2"/>
<feature type="compositionally biased region" description="Basic and acidic residues" evidence="1">
    <location>
        <begin position="326"/>
        <end position="339"/>
    </location>
</feature>
<feature type="transmembrane region" description="Helical" evidence="2">
    <location>
        <begin position="116"/>
        <end position="141"/>
    </location>
</feature>